<dbReference type="GO" id="GO:0016787">
    <property type="term" value="F:hydrolase activity"/>
    <property type="evidence" value="ECO:0007669"/>
    <property type="project" value="UniProtKB-KW"/>
</dbReference>
<evidence type="ECO:0000256" key="2">
    <source>
        <dbReference type="ARBA" id="ARBA00011245"/>
    </source>
</evidence>
<protein>
    <submittedName>
        <fullName evidence="7">Glycoside hydrolase family 97 protein</fullName>
    </submittedName>
</protein>
<dbReference type="PANTHER" id="PTHR35803:SF1">
    <property type="entry name" value="GLUCAN 1,4-ALPHA-GLUCOSIDASE SUSB"/>
    <property type="match status" value="1"/>
</dbReference>
<dbReference type="PANTHER" id="PTHR35803">
    <property type="entry name" value="GLUCAN 1,4-ALPHA-GLUCOSIDASE SUSB-RELATED"/>
    <property type="match status" value="1"/>
</dbReference>
<evidence type="ECO:0000259" key="6">
    <source>
        <dbReference type="Pfam" id="PF14509"/>
    </source>
</evidence>
<dbReference type="Pfam" id="PF14508">
    <property type="entry name" value="GH97_N"/>
    <property type="match status" value="1"/>
</dbReference>
<evidence type="ECO:0000313" key="7">
    <source>
        <dbReference type="EMBL" id="MDJ1484934.1"/>
    </source>
</evidence>
<evidence type="ECO:0000259" key="4">
    <source>
        <dbReference type="Pfam" id="PF10566"/>
    </source>
</evidence>
<dbReference type="GO" id="GO:0030246">
    <property type="term" value="F:carbohydrate binding"/>
    <property type="evidence" value="ECO:0007669"/>
    <property type="project" value="InterPro"/>
</dbReference>
<evidence type="ECO:0000313" key="8">
    <source>
        <dbReference type="Proteomes" id="UP001241110"/>
    </source>
</evidence>
<evidence type="ECO:0000259" key="5">
    <source>
        <dbReference type="Pfam" id="PF14508"/>
    </source>
</evidence>
<name>A0AAE3U9C1_9BACT</name>
<evidence type="ECO:0000256" key="1">
    <source>
        <dbReference type="ARBA" id="ARBA00001913"/>
    </source>
</evidence>
<dbReference type="InterPro" id="IPR019563">
    <property type="entry name" value="GH97_catalytic"/>
</dbReference>
<dbReference type="EMBL" id="JASJOS010000017">
    <property type="protein sequence ID" value="MDJ1484934.1"/>
    <property type="molecule type" value="Genomic_DNA"/>
</dbReference>
<dbReference type="InterPro" id="IPR052720">
    <property type="entry name" value="Glycosyl_hydrolase_97"/>
</dbReference>
<comment type="caution">
    <text evidence="7">The sequence shown here is derived from an EMBL/GenBank/DDBJ whole genome shotgun (WGS) entry which is preliminary data.</text>
</comment>
<feature type="domain" description="Glycosyl-hydrolase 97 N-terminal" evidence="5">
    <location>
        <begin position="39"/>
        <end position="306"/>
    </location>
</feature>
<comment type="subunit">
    <text evidence="2">Monomer.</text>
</comment>
<dbReference type="InterPro" id="IPR029486">
    <property type="entry name" value="GH97_N"/>
</dbReference>
<dbReference type="Proteomes" id="UP001241110">
    <property type="component" value="Unassembled WGS sequence"/>
</dbReference>
<dbReference type="Gene3D" id="3.20.20.70">
    <property type="entry name" value="Aldolase class I"/>
    <property type="match status" value="1"/>
</dbReference>
<dbReference type="RefSeq" id="WP_313986793.1">
    <property type="nucleotide sequence ID" value="NZ_JASJOS010000017.1"/>
</dbReference>
<feature type="domain" description="Glycosyl-hydrolase 97 C-terminal oligomerisation" evidence="6">
    <location>
        <begin position="615"/>
        <end position="716"/>
    </location>
</feature>
<dbReference type="InterPro" id="IPR013785">
    <property type="entry name" value="Aldolase_TIM"/>
</dbReference>
<dbReference type="InterPro" id="IPR029483">
    <property type="entry name" value="GH97_C"/>
</dbReference>
<keyword evidence="3" id="KW-0106">Calcium</keyword>
<evidence type="ECO:0000256" key="3">
    <source>
        <dbReference type="ARBA" id="ARBA00022837"/>
    </source>
</evidence>
<dbReference type="InterPro" id="IPR017853">
    <property type="entry name" value="GH"/>
</dbReference>
<dbReference type="Pfam" id="PF10566">
    <property type="entry name" value="Glyco_hydro_97"/>
    <property type="match status" value="1"/>
</dbReference>
<feature type="domain" description="Glycosyl-hydrolase 97 catalytic" evidence="4">
    <location>
        <begin position="332"/>
        <end position="520"/>
    </location>
</feature>
<organism evidence="7 8">
    <name type="scientific">Xanthocytophaga flava</name>
    <dbReference type="NCBI Taxonomy" id="3048013"/>
    <lineage>
        <taxon>Bacteria</taxon>
        <taxon>Pseudomonadati</taxon>
        <taxon>Bacteroidota</taxon>
        <taxon>Cytophagia</taxon>
        <taxon>Cytophagales</taxon>
        <taxon>Rhodocytophagaceae</taxon>
        <taxon>Xanthocytophaga</taxon>
    </lineage>
</organism>
<comment type="cofactor">
    <cofactor evidence="1">
        <name>Ca(2+)</name>
        <dbReference type="ChEBI" id="CHEBI:29108"/>
    </cofactor>
</comment>
<dbReference type="AlphaFoldDB" id="A0AAE3U9C1"/>
<dbReference type="InterPro" id="IPR014718">
    <property type="entry name" value="GH-type_carb-bd"/>
</dbReference>
<keyword evidence="7" id="KW-0378">Hydrolase</keyword>
<gene>
    <name evidence="7" type="ORF">QNI16_30825</name>
</gene>
<proteinExistence type="predicted"/>
<accession>A0AAE3U9C1</accession>
<dbReference type="SUPFAM" id="SSF51445">
    <property type="entry name" value="(Trans)glycosidases"/>
    <property type="match status" value="1"/>
</dbReference>
<dbReference type="Pfam" id="PF14509">
    <property type="entry name" value="GH97_C"/>
    <property type="match status" value="1"/>
</dbReference>
<dbReference type="Gene3D" id="2.70.98.10">
    <property type="match status" value="1"/>
</dbReference>
<reference evidence="7" key="1">
    <citation type="submission" date="2023-05" db="EMBL/GenBank/DDBJ databases">
        <authorList>
            <person name="Zhang X."/>
        </authorList>
    </citation>
    <scope>NUCLEOTIDE SEQUENCE</scope>
    <source>
        <strain evidence="7">YF14B1</strain>
    </source>
</reference>
<sequence length="729" mass="81973">MIADKVLNKIHCRSFLSIKRLLVVILVCGSISLAEAQQITSPNKNFSLTFSLKENGVPFYELTFKNKPVIKSSKLGLATRQGGSFLDGFTVTDVKTTSIDESWDPVLGEQKTIRNHYQELLVTLTQQAQQGRFMRIRFRLFDDGLGFRYEFPMQKGLSYFIVKDEVTEFNLAGNHKIFWIPGDYDTNEYPYTTSTIAEIPSLQKKATVPITAQQPIKSPSVQTPCMMKSADGLYINIHEAALINYPAMDLEVDAATLKMKTHLVPDAVGNLAYMQTNAQTPWRTIVVSDKATDILASRLILNLNEPTKYKDVSWIKPVKYMGVWWEYFVAGKSNWAYSTVNNVKLTDNFAAFPPSGHHGATNENVKEYIDFASANGFDAVLVEGWNVGWEDWIGNWKEEVFDFVTPYPDFDVKMLREYAASKGIKIIMHHETSAAATNYERRLDRAFQFMVDNGYNAVKTGYVGDIIPRGEHHDGQWMVNHYIHVADRAADYKIMVNSHEAVRPTGLNRTYPNWIAQESARGTEFEAMAGLAPEHGTILPFTRLMGGPMDYTPGIFQTDLSYYGTGSKQRVNTTLVKQLAYYVTMYSPLQMAADMPENYARFPDAFQFIKDVAVDWDDTYVLEAEPGDYITIARKAKGKQEWYVGGITDENRRTATISFSFLPKGKSYIATIYADGTDASYDKKPQSYTIRKVLVSSSSVLKQVLASSGGVAVSIKEGTSGEIKGLKKL</sequence>